<proteinExistence type="predicted"/>
<dbReference type="EMBL" id="JARPOI010000025">
    <property type="protein sequence ID" value="KAJ9131541.1"/>
    <property type="molecule type" value="Genomic_DNA"/>
</dbReference>
<evidence type="ECO:0000313" key="1">
    <source>
        <dbReference type="EMBL" id="KAJ9131541.1"/>
    </source>
</evidence>
<evidence type="ECO:0000313" key="2">
    <source>
        <dbReference type="Proteomes" id="UP001174677"/>
    </source>
</evidence>
<accession>A0ABQ9KAY0</accession>
<dbReference type="Proteomes" id="UP001174677">
    <property type="component" value="Unassembled WGS sequence"/>
</dbReference>
<dbReference type="Gene3D" id="1.20.58.760">
    <property type="entry name" value="Peptidase M41"/>
    <property type="match status" value="1"/>
</dbReference>
<dbReference type="InterPro" id="IPR037219">
    <property type="entry name" value="Peptidase_M41-like"/>
</dbReference>
<reference evidence="1 2" key="1">
    <citation type="journal article" date="2023" name="Plant Biotechnol. J.">
        <title>Chromosome-level wild Hevea brasiliensis genome provides new tools for genomic-assisted breeding and valuable loci to elevate rubber yield.</title>
        <authorList>
            <person name="Cheng H."/>
            <person name="Song X."/>
            <person name="Hu Y."/>
            <person name="Wu T."/>
            <person name="Yang Q."/>
            <person name="An Z."/>
            <person name="Feng S."/>
            <person name="Deng Z."/>
            <person name="Wu W."/>
            <person name="Zeng X."/>
            <person name="Tu M."/>
            <person name="Wang X."/>
            <person name="Huang H."/>
        </authorList>
    </citation>
    <scope>NUCLEOTIDE SEQUENCE [LARGE SCALE GENOMIC DNA]</scope>
    <source>
        <strain evidence="1">MT/VB/25A 57/8</strain>
    </source>
</reference>
<evidence type="ECO:0008006" key="3">
    <source>
        <dbReference type="Google" id="ProtNLM"/>
    </source>
</evidence>
<sequence length="312" mass="34886">MACFFKERMNFAVELRLKTPGDGILAPMKVKEADYAVRRRRALKRVDKELSKSDFKRALSLVKQLQGKPFGLRGFGAAKQVPRSRLVLNQLVFNGIDLSPLGPLVDSVMDSIDKSLHFLLPDGERRGSSCEEDHFLCLQHEAGHFLVGYLLGALPKRYTVPSVEELRDGNFEGGKVEFLGFEFLREVGAAQMLRKNIINEESSCSGNRGKISSKTLNNFSCIILGGLVVEHLVFGDSEGHYSDVDKLDKALKWLGFSNSEANFQVRWAALNTVFVLCRHHKARLKLVEAMAQRQSVGFCIDAIENAIDGRQI</sequence>
<comment type="caution">
    <text evidence="1">The sequence shown here is derived from an EMBL/GenBank/DDBJ whole genome shotgun (WGS) entry which is preliminary data.</text>
</comment>
<gene>
    <name evidence="1" type="ORF">P3X46_035196</name>
</gene>
<organism evidence="1 2">
    <name type="scientific">Hevea brasiliensis</name>
    <name type="common">Para rubber tree</name>
    <name type="synonym">Siphonia brasiliensis</name>
    <dbReference type="NCBI Taxonomy" id="3981"/>
    <lineage>
        <taxon>Eukaryota</taxon>
        <taxon>Viridiplantae</taxon>
        <taxon>Streptophyta</taxon>
        <taxon>Embryophyta</taxon>
        <taxon>Tracheophyta</taxon>
        <taxon>Spermatophyta</taxon>
        <taxon>Magnoliopsida</taxon>
        <taxon>eudicotyledons</taxon>
        <taxon>Gunneridae</taxon>
        <taxon>Pentapetalae</taxon>
        <taxon>rosids</taxon>
        <taxon>fabids</taxon>
        <taxon>Malpighiales</taxon>
        <taxon>Euphorbiaceae</taxon>
        <taxon>Crotonoideae</taxon>
        <taxon>Micrandreae</taxon>
        <taxon>Hevea</taxon>
    </lineage>
</organism>
<dbReference type="SUPFAM" id="SSF140990">
    <property type="entry name" value="FtsH protease domain-like"/>
    <property type="match status" value="1"/>
</dbReference>
<dbReference type="PANTHER" id="PTHR33471:SF4">
    <property type="entry name" value="T22H22.11 PROTEIN"/>
    <property type="match status" value="1"/>
</dbReference>
<protein>
    <recommendedName>
        <fullName evidence="3">Peptidase M41 domain-containing protein</fullName>
    </recommendedName>
</protein>
<name>A0ABQ9KAY0_HEVBR</name>
<dbReference type="PANTHER" id="PTHR33471">
    <property type="entry name" value="ATP-DEPENDENT ZINC METALLOPROTEASE-RELATED"/>
    <property type="match status" value="1"/>
</dbReference>
<keyword evidence="2" id="KW-1185">Reference proteome</keyword>